<organism evidence="2 3">
    <name type="scientific">Vairimorpha apis BRL 01</name>
    <dbReference type="NCBI Taxonomy" id="1037528"/>
    <lineage>
        <taxon>Eukaryota</taxon>
        <taxon>Fungi</taxon>
        <taxon>Fungi incertae sedis</taxon>
        <taxon>Microsporidia</taxon>
        <taxon>Nosematidae</taxon>
        <taxon>Vairimorpha</taxon>
    </lineage>
</organism>
<evidence type="ECO:0000256" key="1">
    <source>
        <dbReference type="SAM" id="Coils"/>
    </source>
</evidence>
<dbReference type="VEuPathDB" id="MicrosporidiaDB:NAPIS_ORF01152"/>
<keyword evidence="3" id="KW-1185">Reference proteome</keyword>
<feature type="coiled-coil region" evidence="1">
    <location>
        <begin position="84"/>
        <end position="125"/>
    </location>
</feature>
<evidence type="ECO:0008006" key="4">
    <source>
        <dbReference type="Google" id="ProtNLM"/>
    </source>
</evidence>
<evidence type="ECO:0000313" key="2">
    <source>
        <dbReference type="EMBL" id="EQB61273.1"/>
    </source>
</evidence>
<evidence type="ECO:0000313" key="3">
    <source>
        <dbReference type="Proteomes" id="UP000053780"/>
    </source>
</evidence>
<dbReference type="OrthoDB" id="2195638at2759"/>
<gene>
    <name evidence="2" type="ORF">NAPIS_ORF01152</name>
</gene>
<sequence>MTSSSSLDKSDIHELLSTITLNDSLFNINLFTSITNAHRKFKQESDIELKQKTNVNDILDKKIYLIENEINTIKINHTKNNEKYKRVNNERLKLARKLVELENSYSMYKDELDTIQKNINTYNEQLRLVNKPTFNQLYLELIKGFGFDIKNGKCKIKNEKKKCVIEVDLNKNQPLYETVNEIWENV</sequence>
<reference evidence="2 3" key="1">
    <citation type="journal article" date="2013" name="BMC Genomics">
        <title>Genome sequencing and comparative genomics of honey bee microsporidia, Nosema apis reveal novel insights into host-parasite interactions.</title>
        <authorList>
            <person name="Chen Yp."/>
            <person name="Pettis J.S."/>
            <person name="Zhao Y."/>
            <person name="Liu X."/>
            <person name="Tallon L.J."/>
            <person name="Sadzewicz L.D."/>
            <person name="Li R."/>
            <person name="Zheng H."/>
            <person name="Huang S."/>
            <person name="Zhang X."/>
            <person name="Hamilton M.C."/>
            <person name="Pernal S.F."/>
            <person name="Melathopoulos A.P."/>
            <person name="Yan X."/>
            <person name="Evans J.D."/>
        </authorList>
    </citation>
    <scope>NUCLEOTIDE SEQUENCE [LARGE SCALE GENOMIC DNA]</scope>
    <source>
        <strain evidence="2 3">BRL 01</strain>
    </source>
</reference>
<dbReference type="Proteomes" id="UP000053780">
    <property type="component" value="Unassembled WGS sequence"/>
</dbReference>
<name>T0LA39_9MICR</name>
<protein>
    <recommendedName>
        <fullName evidence="4">Kinetochore protein Spc24</fullName>
    </recommendedName>
</protein>
<dbReference type="EMBL" id="KE647158">
    <property type="protein sequence ID" value="EQB61273.1"/>
    <property type="molecule type" value="Genomic_DNA"/>
</dbReference>
<dbReference type="HOGENOM" id="CLU_126684_0_0_1"/>
<dbReference type="AlphaFoldDB" id="T0LA39"/>
<proteinExistence type="predicted"/>
<accession>T0LA39</accession>
<keyword evidence="1" id="KW-0175">Coiled coil</keyword>